<evidence type="ECO:0000256" key="2">
    <source>
        <dbReference type="SAM" id="Phobius"/>
    </source>
</evidence>
<keyword evidence="4" id="KW-1185">Reference proteome</keyword>
<feature type="compositionally biased region" description="Basic residues" evidence="1">
    <location>
        <begin position="71"/>
        <end position="81"/>
    </location>
</feature>
<comment type="caution">
    <text evidence="3">The sequence shown here is derived from an EMBL/GenBank/DDBJ whole genome shotgun (WGS) entry which is preliminary data.</text>
</comment>
<sequence length="128" mass="14334">MHSWNDFFVMLFEFGGILIQGDKNPDKKTGGTEMKKIAVAILSASLIFSASSAAYAAVPVEKKHEHNTHREKAHMKKMHTRSKQEHRLHAKSDTHKLHAKSLHSKSLRAKEITEMPKTGFGGASEQTE</sequence>
<dbReference type="RefSeq" id="WP_378050602.1">
    <property type="nucleotide sequence ID" value="NZ_JBHMDN010000028.1"/>
</dbReference>
<gene>
    <name evidence="3" type="ORF">ACFQMJ_02165</name>
</gene>
<keyword evidence="2" id="KW-0812">Transmembrane</keyword>
<organism evidence="3 4">
    <name type="scientific">Cohnella cellulosilytica</name>
    <dbReference type="NCBI Taxonomy" id="986710"/>
    <lineage>
        <taxon>Bacteria</taxon>
        <taxon>Bacillati</taxon>
        <taxon>Bacillota</taxon>
        <taxon>Bacilli</taxon>
        <taxon>Bacillales</taxon>
        <taxon>Paenibacillaceae</taxon>
        <taxon>Cohnella</taxon>
    </lineage>
</organism>
<dbReference type="Proteomes" id="UP001596378">
    <property type="component" value="Unassembled WGS sequence"/>
</dbReference>
<proteinExistence type="predicted"/>
<evidence type="ECO:0000313" key="4">
    <source>
        <dbReference type="Proteomes" id="UP001596378"/>
    </source>
</evidence>
<feature type="region of interest" description="Disordered" evidence="1">
    <location>
        <begin position="61"/>
        <end position="128"/>
    </location>
</feature>
<reference evidence="4" key="1">
    <citation type="journal article" date="2019" name="Int. J. Syst. Evol. Microbiol.">
        <title>The Global Catalogue of Microorganisms (GCM) 10K type strain sequencing project: providing services to taxonomists for standard genome sequencing and annotation.</title>
        <authorList>
            <consortium name="The Broad Institute Genomics Platform"/>
            <consortium name="The Broad Institute Genome Sequencing Center for Infectious Disease"/>
            <person name="Wu L."/>
            <person name="Ma J."/>
        </authorList>
    </citation>
    <scope>NUCLEOTIDE SEQUENCE [LARGE SCALE GENOMIC DNA]</scope>
    <source>
        <strain evidence="4">KCTC 12907</strain>
    </source>
</reference>
<evidence type="ECO:0000313" key="3">
    <source>
        <dbReference type="EMBL" id="MFC7147326.1"/>
    </source>
</evidence>
<keyword evidence="2" id="KW-0472">Membrane</keyword>
<accession>A0ABW2F2U8</accession>
<dbReference type="EMBL" id="JBHTAI010000001">
    <property type="protein sequence ID" value="MFC7147326.1"/>
    <property type="molecule type" value="Genomic_DNA"/>
</dbReference>
<feature type="compositionally biased region" description="Basic and acidic residues" evidence="1">
    <location>
        <begin position="82"/>
        <end position="96"/>
    </location>
</feature>
<feature type="compositionally biased region" description="Basic and acidic residues" evidence="1">
    <location>
        <begin position="61"/>
        <end position="70"/>
    </location>
</feature>
<feature type="transmembrane region" description="Helical" evidence="2">
    <location>
        <begin position="37"/>
        <end position="58"/>
    </location>
</feature>
<feature type="compositionally biased region" description="Basic residues" evidence="1">
    <location>
        <begin position="97"/>
        <end position="107"/>
    </location>
</feature>
<name>A0ABW2F2U8_9BACL</name>
<evidence type="ECO:0000256" key="1">
    <source>
        <dbReference type="SAM" id="MobiDB-lite"/>
    </source>
</evidence>
<keyword evidence="2" id="KW-1133">Transmembrane helix</keyword>
<protein>
    <submittedName>
        <fullName evidence="3">Uncharacterized protein</fullName>
    </submittedName>
</protein>